<dbReference type="EMBL" id="CP042201">
    <property type="protein sequence ID" value="QDS77288.1"/>
    <property type="molecule type" value="Genomic_DNA"/>
</dbReference>
<feature type="compositionally biased region" description="Low complexity" evidence="1">
    <location>
        <begin position="419"/>
        <end position="430"/>
    </location>
</feature>
<keyword evidence="5" id="KW-1185">Reference proteome</keyword>
<accession>A0A517LNR5</accession>
<dbReference type="InterPro" id="IPR036378">
    <property type="entry name" value="FAS1_dom_sf"/>
</dbReference>
<dbReference type="PANTHER" id="PTHR10900:SF77">
    <property type="entry name" value="FI19380P1"/>
    <property type="match status" value="1"/>
</dbReference>
<evidence type="ECO:0000313" key="4">
    <source>
        <dbReference type="EMBL" id="QDS77288.1"/>
    </source>
</evidence>
<evidence type="ECO:0000259" key="3">
    <source>
        <dbReference type="PROSITE" id="PS50213"/>
    </source>
</evidence>
<dbReference type="PANTHER" id="PTHR10900">
    <property type="entry name" value="PERIOSTIN-RELATED"/>
    <property type="match status" value="1"/>
</dbReference>
<feature type="compositionally biased region" description="Gly residues" evidence="1">
    <location>
        <begin position="431"/>
        <end position="442"/>
    </location>
</feature>
<gene>
    <name evidence="4" type="ORF">FKW77_004308</name>
</gene>
<dbReference type="STRING" id="50376.A0A517LNR5"/>
<dbReference type="OrthoDB" id="3944420at2759"/>
<evidence type="ECO:0000313" key="5">
    <source>
        <dbReference type="Proteomes" id="UP000316270"/>
    </source>
</evidence>
<feature type="domain" description="FAS1" evidence="3">
    <location>
        <begin position="163"/>
        <end position="296"/>
    </location>
</feature>
<dbReference type="SUPFAM" id="SSF82153">
    <property type="entry name" value="FAS1 domain"/>
    <property type="match status" value="1"/>
</dbReference>
<dbReference type="Pfam" id="PF02469">
    <property type="entry name" value="Fasciclin"/>
    <property type="match status" value="1"/>
</dbReference>
<feature type="chain" id="PRO_5021730887" description="FAS1 domain-containing protein" evidence="2">
    <location>
        <begin position="24"/>
        <end position="442"/>
    </location>
</feature>
<feature type="compositionally biased region" description="Polar residues" evidence="1">
    <location>
        <begin position="409"/>
        <end position="418"/>
    </location>
</feature>
<feature type="signal peptide" evidence="2">
    <location>
        <begin position="1"/>
        <end position="23"/>
    </location>
</feature>
<dbReference type="Proteomes" id="UP000316270">
    <property type="component" value="Chromosome 17"/>
</dbReference>
<organism evidence="4 5">
    <name type="scientific">Venturia effusa</name>
    <dbReference type="NCBI Taxonomy" id="50376"/>
    <lineage>
        <taxon>Eukaryota</taxon>
        <taxon>Fungi</taxon>
        <taxon>Dikarya</taxon>
        <taxon>Ascomycota</taxon>
        <taxon>Pezizomycotina</taxon>
        <taxon>Dothideomycetes</taxon>
        <taxon>Pleosporomycetidae</taxon>
        <taxon>Venturiales</taxon>
        <taxon>Venturiaceae</taxon>
        <taxon>Venturia</taxon>
    </lineage>
</organism>
<dbReference type="InterPro" id="IPR050904">
    <property type="entry name" value="Adhesion/Biosynth-related"/>
</dbReference>
<dbReference type="AlphaFoldDB" id="A0A517LNR5"/>
<dbReference type="SMART" id="SM00554">
    <property type="entry name" value="FAS1"/>
    <property type="match status" value="1"/>
</dbReference>
<name>A0A517LNR5_9PEZI</name>
<evidence type="ECO:0000256" key="2">
    <source>
        <dbReference type="SAM" id="SignalP"/>
    </source>
</evidence>
<dbReference type="InterPro" id="IPR000782">
    <property type="entry name" value="FAS1_domain"/>
</dbReference>
<sequence length="442" mass="46460">MCSSTLFSQVVLFLISFSGLSTACLPESVGSTVNQNCQEVTCYPPPGANDDPITVLGTTNTNKKRDVWDPIDRNNATWPREEYAYQVSPYYKPAAVLRECSGSVVTSFDTIHANLEGRGQTWVSQRNYSEPCCTNSTPIRLISGGGAVSIVLEADIPFPGGILHIVDKLLTTPTKLSTTLRDIAPAAFNKLINGFRAYDNIPSSTFFIPSDTALANSCSYTLAAGQARTLINAQSVKGVVAYSPTLVDGAFFKSGNGEDITITVKADGTKFANGIKIVRQDIIVENGVVHIIDGLFSSPETSCAGPSTSQTVTVISTIYQQSVVYQPGPTISQGTNCPPAPTSTVYSGSCIPATTTVFTGQETKCLPAIQTPSSSYRPEDCDENGVPYGPGHPRPVISAMMQGIGGYGSSTPNVPATPTGTPAYSGSAASGYGGNPGGFHND</sequence>
<dbReference type="Gene3D" id="2.30.180.10">
    <property type="entry name" value="FAS1 domain"/>
    <property type="match status" value="1"/>
</dbReference>
<dbReference type="GO" id="GO:0016236">
    <property type="term" value="P:macroautophagy"/>
    <property type="evidence" value="ECO:0007669"/>
    <property type="project" value="TreeGrafter"/>
</dbReference>
<dbReference type="PROSITE" id="PS50213">
    <property type="entry name" value="FAS1"/>
    <property type="match status" value="1"/>
</dbReference>
<keyword evidence="2" id="KW-0732">Signal</keyword>
<protein>
    <recommendedName>
        <fullName evidence="3">FAS1 domain-containing protein</fullName>
    </recommendedName>
</protein>
<proteinExistence type="predicted"/>
<dbReference type="GO" id="GO:0000329">
    <property type="term" value="C:fungal-type vacuole membrane"/>
    <property type="evidence" value="ECO:0007669"/>
    <property type="project" value="TreeGrafter"/>
</dbReference>
<reference evidence="4 5" key="1">
    <citation type="submission" date="2019-07" db="EMBL/GenBank/DDBJ databases">
        <title>Finished genome of Venturia effusa.</title>
        <authorList>
            <person name="Young C.A."/>
            <person name="Cox M.P."/>
            <person name="Ganley A.R.D."/>
            <person name="David W.J."/>
        </authorList>
    </citation>
    <scope>NUCLEOTIDE SEQUENCE [LARGE SCALE GENOMIC DNA]</scope>
    <source>
        <strain evidence="5">albino</strain>
    </source>
</reference>
<feature type="region of interest" description="Disordered" evidence="1">
    <location>
        <begin position="408"/>
        <end position="442"/>
    </location>
</feature>
<evidence type="ECO:0000256" key="1">
    <source>
        <dbReference type="SAM" id="MobiDB-lite"/>
    </source>
</evidence>